<dbReference type="InterPro" id="IPR036259">
    <property type="entry name" value="MFS_trans_sf"/>
</dbReference>
<dbReference type="SUPFAM" id="SSF103473">
    <property type="entry name" value="MFS general substrate transporter"/>
    <property type="match status" value="1"/>
</dbReference>
<evidence type="ECO:0000256" key="1">
    <source>
        <dbReference type="SAM" id="Phobius"/>
    </source>
</evidence>
<keyword evidence="1" id="KW-1133">Transmembrane helix</keyword>
<feature type="transmembrane region" description="Helical" evidence="1">
    <location>
        <begin position="78"/>
        <end position="99"/>
    </location>
</feature>
<keyword evidence="3" id="KW-1185">Reference proteome</keyword>
<evidence type="ECO:0000313" key="3">
    <source>
        <dbReference type="Proteomes" id="UP000588098"/>
    </source>
</evidence>
<protein>
    <submittedName>
        <fullName evidence="2">Uncharacterized protein</fullName>
    </submittedName>
</protein>
<reference evidence="2 3" key="1">
    <citation type="submission" date="2020-08" db="EMBL/GenBank/DDBJ databases">
        <title>Genomic Encyclopedia of Type Strains, Phase III (KMG-III): the genomes of soil and plant-associated and newly described type strains.</title>
        <authorList>
            <person name="Whitman W."/>
        </authorList>
    </citation>
    <scope>NUCLEOTIDE SEQUENCE [LARGE SCALE GENOMIC DNA]</scope>
    <source>
        <strain evidence="2 3">CECT 8305</strain>
    </source>
</reference>
<dbReference type="EMBL" id="JACHJL010000013">
    <property type="protein sequence ID" value="MBB5937837.1"/>
    <property type="molecule type" value="Genomic_DNA"/>
</dbReference>
<proteinExistence type="predicted"/>
<dbReference type="AlphaFoldDB" id="A0A7W9QF24"/>
<keyword evidence="1" id="KW-0812">Transmembrane</keyword>
<comment type="caution">
    <text evidence="2">The sequence shown here is derived from an EMBL/GenBank/DDBJ whole genome shotgun (WGS) entry which is preliminary data.</text>
</comment>
<sequence length="124" mass="12528">MAIIPLGGRVVTAICGHAVLTVFIVVYTVCWRAFRQSICDPDLLGRVSGACRAIAFTGAFVGTLLAGLILGLVSDISLVLFACGALTIVNGLIGLRLLYVHGAPTNGSAPGAATAPPQDAPPAA</sequence>
<feature type="transmembrane region" description="Helical" evidence="1">
    <location>
        <begin position="6"/>
        <end position="29"/>
    </location>
</feature>
<gene>
    <name evidence="2" type="ORF">FHS42_004921</name>
</gene>
<dbReference type="Gene3D" id="1.20.1250.20">
    <property type="entry name" value="MFS general substrate transporter like domains"/>
    <property type="match status" value="1"/>
</dbReference>
<accession>A0A7W9QF24</accession>
<keyword evidence="1" id="KW-0472">Membrane</keyword>
<dbReference type="RefSeq" id="WP_184575100.1">
    <property type="nucleotide sequence ID" value="NZ_JACHJL010000013.1"/>
</dbReference>
<dbReference type="Proteomes" id="UP000588098">
    <property type="component" value="Unassembled WGS sequence"/>
</dbReference>
<feature type="transmembrane region" description="Helical" evidence="1">
    <location>
        <begin position="50"/>
        <end position="72"/>
    </location>
</feature>
<evidence type="ECO:0000313" key="2">
    <source>
        <dbReference type="EMBL" id="MBB5937837.1"/>
    </source>
</evidence>
<name>A0A7W9QF24_9ACTN</name>
<organism evidence="2 3">
    <name type="scientific">Streptomyces zagrosensis</name>
    <dbReference type="NCBI Taxonomy" id="1042984"/>
    <lineage>
        <taxon>Bacteria</taxon>
        <taxon>Bacillati</taxon>
        <taxon>Actinomycetota</taxon>
        <taxon>Actinomycetes</taxon>
        <taxon>Kitasatosporales</taxon>
        <taxon>Streptomycetaceae</taxon>
        <taxon>Streptomyces</taxon>
    </lineage>
</organism>